<organism evidence="3 4">
    <name type="scientific">Dokdonia pacifica</name>
    <dbReference type="NCBI Taxonomy" id="1627892"/>
    <lineage>
        <taxon>Bacteria</taxon>
        <taxon>Pseudomonadati</taxon>
        <taxon>Bacteroidota</taxon>
        <taxon>Flavobacteriia</taxon>
        <taxon>Flavobacteriales</taxon>
        <taxon>Flavobacteriaceae</taxon>
        <taxon>Dokdonia</taxon>
    </lineage>
</organism>
<dbReference type="SMART" id="SM00448">
    <property type="entry name" value="REC"/>
    <property type="match status" value="1"/>
</dbReference>
<dbReference type="Proteomes" id="UP000198379">
    <property type="component" value="Unassembled WGS sequence"/>
</dbReference>
<dbReference type="SUPFAM" id="SSF52172">
    <property type="entry name" value="CheY-like"/>
    <property type="match status" value="1"/>
</dbReference>
<dbReference type="RefSeq" id="WP_089372127.1">
    <property type="nucleotide sequence ID" value="NZ_BMEP01000007.1"/>
</dbReference>
<dbReference type="GO" id="GO:0003677">
    <property type="term" value="F:DNA binding"/>
    <property type="evidence" value="ECO:0007669"/>
    <property type="project" value="UniProtKB-KW"/>
</dbReference>
<proteinExistence type="predicted"/>
<dbReference type="OrthoDB" id="651456at2"/>
<evidence type="ECO:0000259" key="2">
    <source>
        <dbReference type="PROSITE" id="PS50110"/>
    </source>
</evidence>
<protein>
    <submittedName>
        <fullName evidence="3">DNA-binding response regulator, NarL/FixJ family, contains REC and HTH domains</fullName>
    </submittedName>
</protein>
<evidence type="ECO:0000313" key="3">
    <source>
        <dbReference type="EMBL" id="SNR93271.1"/>
    </source>
</evidence>
<dbReference type="PROSITE" id="PS50110">
    <property type="entry name" value="RESPONSE_REGULATORY"/>
    <property type="match status" value="1"/>
</dbReference>
<reference evidence="3 4" key="1">
    <citation type="submission" date="2017-06" db="EMBL/GenBank/DDBJ databases">
        <authorList>
            <person name="Kim H.J."/>
            <person name="Triplett B.A."/>
        </authorList>
    </citation>
    <scope>NUCLEOTIDE SEQUENCE [LARGE SCALE GENOMIC DNA]</scope>
    <source>
        <strain evidence="3 4">DSM 25597</strain>
    </source>
</reference>
<dbReference type="AlphaFoldDB" id="A0A239AD51"/>
<keyword evidence="1" id="KW-0597">Phosphoprotein</keyword>
<feature type="modified residue" description="4-aspartylphosphate" evidence="1">
    <location>
        <position position="84"/>
    </location>
</feature>
<dbReference type="EMBL" id="FZNY01000004">
    <property type="protein sequence ID" value="SNR93271.1"/>
    <property type="molecule type" value="Genomic_DNA"/>
</dbReference>
<feature type="domain" description="Response regulatory" evidence="2">
    <location>
        <begin position="26"/>
        <end position="157"/>
    </location>
</feature>
<dbReference type="InterPro" id="IPR011006">
    <property type="entry name" value="CheY-like_superfamily"/>
</dbReference>
<dbReference type="Gene3D" id="3.40.50.2300">
    <property type="match status" value="1"/>
</dbReference>
<sequence length="246" mass="28317">MKKKDDIPNKNNIEYIDERNDLKQLKVLIIEDHSLMRFAIKQVFSKLSNSQQQYKFVIDIASNCKEAYDKISLRNNFYELILLDIQLPAYPSQKLFSGEDIGLWVKKTLCLSSKIIVITLIKDNFRIQNIIKTVNPDGFFVKGDITPEALLIALKKIFEPTSTTYYSESITAYSQKLISSDFSIDLIDRQLLYEISQGASNVELQELLSLSKSTVQKRKGRLMDIFNVSDNSNRELIIKAKEQGFL</sequence>
<name>A0A239AD51_9FLAO</name>
<dbReference type="InterPro" id="IPR001789">
    <property type="entry name" value="Sig_transdc_resp-reg_receiver"/>
</dbReference>
<keyword evidence="3" id="KW-0238">DNA-binding</keyword>
<gene>
    <name evidence="3" type="ORF">SAMN06265376_104324</name>
</gene>
<keyword evidence="4" id="KW-1185">Reference proteome</keyword>
<evidence type="ECO:0000256" key="1">
    <source>
        <dbReference type="PROSITE-ProRule" id="PRU00169"/>
    </source>
</evidence>
<dbReference type="GO" id="GO:0000160">
    <property type="term" value="P:phosphorelay signal transduction system"/>
    <property type="evidence" value="ECO:0007669"/>
    <property type="project" value="InterPro"/>
</dbReference>
<accession>A0A239AD51</accession>
<evidence type="ECO:0000313" key="4">
    <source>
        <dbReference type="Proteomes" id="UP000198379"/>
    </source>
</evidence>